<accession>A0A0A8Z0K2</accession>
<sequence>MEFEASTATIVMYIVFKAPSGAKTPTPC</sequence>
<organism evidence="1">
    <name type="scientific">Arundo donax</name>
    <name type="common">Giant reed</name>
    <name type="synonym">Donax arundinaceus</name>
    <dbReference type="NCBI Taxonomy" id="35708"/>
    <lineage>
        <taxon>Eukaryota</taxon>
        <taxon>Viridiplantae</taxon>
        <taxon>Streptophyta</taxon>
        <taxon>Embryophyta</taxon>
        <taxon>Tracheophyta</taxon>
        <taxon>Spermatophyta</taxon>
        <taxon>Magnoliopsida</taxon>
        <taxon>Liliopsida</taxon>
        <taxon>Poales</taxon>
        <taxon>Poaceae</taxon>
        <taxon>PACMAD clade</taxon>
        <taxon>Arundinoideae</taxon>
        <taxon>Arundineae</taxon>
        <taxon>Arundo</taxon>
    </lineage>
</organism>
<dbReference type="EMBL" id="GBRH01267625">
    <property type="protein sequence ID" value="JAD30270.1"/>
    <property type="molecule type" value="Transcribed_RNA"/>
</dbReference>
<protein>
    <submittedName>
        <fullName evidence="1">Uncharacterized protein</fullName>
    </submittedName>
</protein>
<evidence type="ECO:0000313" key="1">
    <source>
        <dbReference type="EMBL" id="JAD30270.1"/>
    </source>
</evidence>
<reference evidence="1" key="2">
    <citation type="journal article" date="2015" name="Data Brief">
        <title>Shoot transcriptome of the giant reed, Arundo donax.</title>
        <authorList>
            <person name="Barrero R.A."/>
            <person name="Guerrero F.D."/>
            <person name="Moolhuijzen P."/>
            <person name="Goolsby J.A."/>
            <person name="Tidwell J."/>
            <person name="Bellgard S.E."/>
            <person name="Bellgard M.I."/>
        </authorList>
    </citation>
    <scope>NUCLEOTIDE SEQUENCE</scope>
    <source>
        <tissue evidence="1">Shoot tissue taken approximately 20 cm above the soil surface</tissue>
    </source>
</reference>
<reference evidence="1" key="1">
    <citation type="submission" date="2014-09" db="EMBL/GenBank/DDBJ databases">
        <authorList>
            <person name="Magalhaes I.L.F."/>
            <person name="Oliveira U."/>
            <person name="Santos F.R."/>
            <person name="Vidigal T.H.D.A."/>
            <person name="Brescovit A.D."/>
            <person name="Santos A.J."/>
        </authorList>
    </citation>
    <scope>NUCLEOTIDE SEQUENCE</scope>
    <source>
        <tissue evidence="1">Shoot tissue taken approximately 20 cm above the soil surface</tissue>
    </source>
</reference>
<name>A0A0A8Z0K2_ARUDO</name>
<proteinExistence type="predicted"/>
<dbReference type="AlphaFoldDB" id="A0A0A8Z0K2"/>